<evidence type="ECO:0000313" key="1">
    <source>
        <dbReference type="EMBL" id="GAA0179247.1"/>
    </source>
</evidence>
<reference evidence="1 2" key="1">
    <citation type="submission" date="2024-01" db="EMBL/GenBank/DDBJ databases">
        <title>The complete chloroplast genome sequence of Lithospermum erythrorhizon: insights into the phylogenetic relationship among Boraginaceae species and the maternal lineages of purple gromwells.</title>
        <authorList>
            <person name="Okada T."/>
            <person name="Watanabe K."/>
        </authorList>
    </citation>
    <scope>NUCLEOTIDE SEQUENCE [LARGE SCALE GENOMIC DNA]</scope>
</reference>
<dbReference type="Proteomes" id="UP001454036">
    <property type="component" value="Unassembled WGS sequence"/>
</dbReference>
<proteinExistence type="predicted"/>
<sequence>MEQFDDLKIRQKKLKFHRNGDDVGNNGLDIVAGFHGLDVRNGDDVGNNGLIVCKYLLHISNTLRARASQLDYLNTPFFS</sequence>
<dbReference type="EMBL" id="BAABME010010493">
    <property type="protein sequence ID" value="GAA0179247.1"/>
    <property type="molecule type" value="Genomic_DNA"/>
</dbReference>
<gene>
    <name evidence="1" type="ORF">LIER_29949</name>
</gene>
<name>A0AAV3RKY0_LITER</name>
<dbReference type="AlphaFoldDB" id="A0AAV3RKY0"/>
<evidence type="ECO:0000313" key="2">
    <source>
        <dbReference type="Proteomes" id="UP001454036"/>
    </source>
</evidence>
<comment type="caution">
    <text evidence="1">The sequence shown here is derived from an EMBL/GenBank/DDBJ whole genome shotgun (WGS) entry which is preliminary data.</text>
</comment>
<accession>A0AAV3RKY0</accession>
<organism evidence="1 2">
    <name type="scientific">Lithospermum erythrorhizon</name>
    <name type="common">Purple gromwell</name>
    <name type="synonym">Lithospermum officinale var. erythrorhizon</name>
    <dbReference type="NCBI Taxonomy" id="34254"/>
    <lineage>
        <taxon>Eukaryota</taxon>
        <taxon>Viridiplantae</taxon>
        <taxon>Streptophyta</taxon>
        <taxon>Embryophyta</taxon>
        <taxon>Tracheophyta</taxon>
        <taxon>Spermatophyta</taxon>
        <taxon>Magnoliopsida</taxon>
        <taxon>eudicotyledons</taxon>
        <taxon>Gunneridae</taxon>
        <taxon>Pentapetalae</taxon>
        <taxon>asterids</taxon>
        <taxon>lamiids</taxon>
        <taxon>Boraginales</taxon>
        <taxon>Boraginaceae</taxon>
        <taxon>Boraginoideae</taxon>
        <taxon>Lithospermeae</taxon>
        <taxon>Lithospermum</taxon>
    </lineage>
</organism>
<keyword evidence="2" id="KW-1185">Reference proteome</keyword>
<protein>
    <submittedName>
        <fullName evidence="1">Uncharacterized protein</fullName>
    </submittedName>
</protein>